<evidence type="ECO:0000256" key="9">
    <source>
        <dbReference type="ARBA" id="ARBA00034617"/>
    </source>
</evidence>
<evidence type="ECO:0000256" key="3">
    <source>
        <dbReference type="ARBA" id="ARBA00022741"/>
    </source>
</evidence>
<keyword evidence="3" id="KW-0547">Nucleotide-binding</keyword>
<evidence type="ECO:0000256" key="8">
    <source>
        <dbReference type="ARBA" id="ARBA00023235"/>
    </source>
</evidence>
<dbReference type="GO" id="GO:0030894">
    <property type="term" value="C:replisome"/>
    <property type="evidence" value="ECO:0007669"/>
    <property type="project" value="TreeGrafter"/>
</dbReference>
<dbReference type="GO" id="GO:0043590">
    <property type="term" value="C:bacterial nucleoid"/>
    <property type="evidence" value="ECO:0007669"/>
    <property type="project" value="TreeGrafter"/>
</dbReference>
<evidence type="ECO:0000313" key="15">
    <source>
        <dbReference type="EMBL" id="MBK1826661.1"/>
    </source>
</evidence>
<dbReference type="Gene3D" id="3.40.50.300">
    <property type="entry name" value="P-loop containing nucleotide triphosphate hydrolases"/>
    <property type="match status" value="2"/>
</dbReference>
<dbReference type="Pfam" id="PF16124">
    <property type="entry name" value="RecQ_Zn_bind"/>
    <property type="match status" value="1"/>
</dbReference>
<dbReference type="NCBIfam" id="TIGR00614">
    <property type="entry name" value="recQ_fam"/>
    <property type="match status" value="1"/>
</dbReference>
<dbReference type="GO" id="GO:0009378">
    <property type="term" value="F:four-way junction helicase activity"/>
    <property type="evidence" value="ECO:0007669"/>
    <property type="project" value="TreeGrafter"/>
</dbReference>
<evidence type="ECO:0000256" key="11">
    <source>
        <dbReference type="ARBA" id="ARBA00044535"/>
    </source>
</evidence>
<dbReference type="InterPro" id="IPR004589">
    <property type="entry name" value="DNA_helicase_ATP-dep_RecQ"/>
</dbReference>
<evidence type="ECO:0000256" key="12">
    <source>
        <dbReference type="ARBA" id="ARBA00044550"/>
    </source>
</evidence>
<evidence type="ECO:0000256" key="2">
    <source>
        <dbReference type="ARBA" id="ARBA00022723"/>
    </source>
</evidence>
<dbReference type="Pfam" id="PF00270">
    <property type="entry name" value="DEAD"/>
    <property type="match status" value="1"/>
</dbReference>
<accession>A0A934RCS5</accession>
<reference evidence="15" key="1">
    <citation type="submission" date="2021-01" db="EMBL/GenBank/DDBJ databases">
        <title>Modified the classification status of verrucomicrobia.</title>
        <authorList>
            <person name="Feng X."/>
        </authorList>
    </citation>
    <scope>NUCLEOTIDE SEQUENCE</scope>
    <source>
        <strain evidence="15">KCTC 22201</strain>
    </source>
</reference>
<dbReference type="FunFam" id="3.40.50.300:FF:001389">
    <property type="entry name" value="ATP-dependent DNA helicase RecQ"/>
    <property type="match status" value="1"/>
</dbReference>
<keyword evidence="16" id="KW-1185">Reference proteome</keyword>
<comment type="catalytic activity">
    <reaction evidence="9">
        <text>Couples ATP hydrolysis with the unwinding of duplex DNA by translocating in the 3'-5' direction.</text>
        <dbReference type="EC" id="5.6.2.4"/>
    </reaction>
</comment>
<comment type="similarity">
    <text evidence="1">Belongs to the helicase family. RecQ subfamily.</text>
</comment>
<dbReference type="InterPro" id="IPR011545">
    <property type="entry name" value="DEAD/DEAH_box_helicase_dom"/>
</dbReference>
<dbReference type="SUPFAM" id="SSF52540">
    <property type="entry name" value="P-loop containing nucleoside triphosphate hydrolases"/>
    <property type="match status" value="1"/>
</dbReference>
<dbReference type="EMBL" id="JAENII010000004">
    <property type="protein sequence ID" value="MBK1826661.1"/>
    <property type="molecule type" value="Genomic_DNA"/>
</dbReference>
<gene>
    <name evidence="15" type="ORF">JIN81_06500</name>
</gene>
<evidence type="ECO:0000313" key="16">
    <source>
        <dbReference type="Proteomes" id="UP000658278"/>
    </source>
</evidence>
<dbReference type="GO" id="GO:0046872">
    <property type="term" value="F:metal ion binding"/>
    <property type="evidence" value="ECO:0007669"/>
    <property type="project" value="UniProtKB-KW"/>
</dbReference>
<evidence type="ECO:0000256" key="7">
    <source>
        <dbReference type="ARBA" id="ARBA00023125"/>
    </source>
</evidence>
<dbReference type="GO" id="GO:0043138">
    <property type="term" value="F:3'-5' DNA helicase activity"/>
    <property type="evidence" value="ECO:0007669"/>
    <property type="project" value="UniProtKB-EC"/>
</dbReference>
<comment type="caution">
    <text evidence="15">The sequence shown here is derived from an EMBL/GenBank/DDBJ whole genome shotgun (WGS) entry which is preliminary data.</text>
</comment>
<dbReference type="PANTHER" id="PTHR13710">
    <property type="entry name" value="DNA HELICASE RECQ FAMILY MEMBER"/>
    <property type="match status" value="1"/>
</dbReference>
<keyword evidence="7" id="KW-0238">DNA-binding</keyword>
<dbReference type="SMART" id="SM00487">
    <property type="entry name" value="DEXDc"/>
    <property type="match status" value="1"/>
</dbReference>
<dbReference type="InterPro" id="IPR027417">
    <property type="entry name" value="P-loop_NTPase"/>
</dbReference>
<dbReference type="EC" id="5.6.2.4" evidence="10"/>
<dbReference type="RefSeq" id="WP_200278350.1">
    <property type="nucleotide sequence ID" value="NZ_JAENII010000004.1"/>
</dbReference>
<evidence type="ECO:0000256" key="5">
    <source>
        <dbReference type="ARBA" id="ARBA00022806"/>
    </source>
</evidence>
<evidence type="ECO:0000259" key="14">
    <source>
        <dbReference type="PROSITE" id="PS51194"/>
    </source>
</evidence>
<name>A0A934RCS5_9BACT</name>
<dbReference type="SMART" id="SM00490">
    <property type="entry name" value="HELICc"/>
    <property type="match status" value="1"/>
</dbReference>
<dbReference type="GO" id="GO:0006310">
    <property type="term" value="P:DNA recombination"/>
    <property type="evidence" value="ECO:0007669"/>
    <property type="project" value="InterPro"/>
</dbReference>
<evidence type="ECO:0000256" key="4">
    <source>
        <dbReference type="ARBA" id="ARBA00022801"/>
    </source>
</evidence>
<dbReference type="InterPro" id="IPR014001">
    <property type="entry name" value="Helicase_ATP-bd"/>
</dbReference>
<dbReference type="CDD" id="cd17920">
    <property type="entry name" value="DEXHc_RecQ"/>
    <property type="match status" value="1"/>
</dbReference>
<keyword evidence="5 15" id="KW-0347">Helicase</keyword>
<protein>
    <recommendedName>
        <fullName evidence="11">ATP-dependent DNA helicase RecQ</fullName>
        <ecNumber evidence="10">5.6.2.4</ecNumber>
    </recommendedName>
    <alternativeName>
        <fullName evidence="12">DNA 3'-5' helicase RecQ</fullName>
    </alternativeName>
</protein>
<dbReference type="Gene3D" id="1.10.10.10">
    <property type="entry name" value="Winged helix-like DNA-binding domain superfamily/Winged helix DNA-binding domain"/>
    <property type="match status" value="1"/>
</dbReference>
<dbReference type="GO" id="GO:0006281">
    <property type="term" value="P:DNA repair"/>
    <property type="evidence" value="ECO:0007669"/>
    <property type="project" value="TreeGrafter"/>
</dbReference>
<keyword evidence="4" id="KW-0378">Hydrolase</keyword>
<organism evidence="15 16">
    <name type="scientific">Haloferula rosea</name>
    <dbReference type="NCBI Taxonomy" id="490093"/>
    <lineage>
        <taxon>Bacteria</taxon>
        <taxon>Pseudomonadati</taxon>
        <taxon>Verrucomicrobiota</taxon>
        <taxon>Verrucomicrobiia</taxon>
        <taxon>Verrucomicrobiales</taxon>
        <taxon>Verrucomicrobiaceae</taxon>
        <taxon>Haloferula</taxon>
    </lineage>
</organism>
<dbReference type="GO" id="GO:0003677">
    <property type="term" value="F:DNA binding"/>
    <property type="evidence" value="ECO:0007669"/>
    <property type="project" value="UniProtKB-KW"/>
</dbReference>
<dbReference type="PROSITE" id="PS51194">
    <property type="entry name" value="HELICASE_CTER"/>
    <property type="match status" value="1"/>
</dbReference>
<dbReference type="GO" id="GO:0016787">
    <property type="term" value="F:hydrolase activity"/>
    <property type="evidence" value="ECO:0007669"/>
    <property type="project" value="UniProtKB-KW"/>
</dbReference>
<evidence type="ECO:0000259" key="13">
    <source>
        <dbReference type="PROSITE" id="PS51192"/>
    </source>
</evidence>
<dbReference type="GO" id="GO:0005737">
    <property type="term" value="C:cytoplasm"/>
    <property type="evidence" value="ECO:0007669"/>
    <property type="project" value="TreeGrafter"/>
</dbReference>
<sequence>MPQGVLKKWFGFDRFRDGQREVVDGLLEGRSMLAVFPTGGGKSLCYQLPALMLDGVTLVISPLIALMKDQVDALKAKGVAAARLDSTLSTEEYAEVMEGLRKGSLKLLYVAPERLANEGFRQRLARLKIGMVAIDEAHCISEWGHNFRPDYLKLAKLCRDLKVPRVLCLTATATPGVSEDIRREFAIAESDHVQLSFHRDNLDLKISPLTAAERKPWLLRRLGELEGAVVVYVTLQQTAEEVATYLKKHGVSAQAYHAGLPPEFREAAQEKFMAGETRVIVATIAFGMGIDKADIRAVFHYNLPKSLENYSQETGRAGRDGKPSICEMLACGDDLVTLENFIFGDTPTPDAVKHLVDHTLRLGTEFDVSVYELSGVNDIRPLVVNTLLTYLELEGLIAATRPFYSTYSVKLLRDFDKMLLGYDDRRKSFLRKIFAAAKEGRSWYNFKVDEVAMETGEDRNRIVTALVYLEEAGDVVLKKSGVRQGYRLLRDDVNPRLIAERLDERFRKREAADLDRLHGVVDLAETDRCLTGFVTEHFGEVLAEPCGHCDRCRGVKPVPVPRSPVEEIDEESLAAVHALRREGHACLKGSRQLARFLCGISSPAVTRARLTRHDAFALLENHPFEDVLTMVETLV</sequence>
<feature type="domain" description="Helicase ATP-binding" evidence="13">
    <location>
        <begin position="23"/>
        <end position="191"/>
    </location>
</feature>
<evidence type="ECO:0000256" key="1">
    <source>
        <dbReference type="ARBA" id="ARBA00005446"/>
    </source>
</evidence>
<evidence type="ECO:0000256" key="10">
    <source>
        <dbReference type="ARBA" id="ARBA00034808"/>
    </source>
</evidence>
<dbReference type="InterPro" id="IPR032284">
    <property type="entry name" value="RecQ_Zn-bd"/>
</dbReference>
<dbReference type="GO" id="GO:0005524">
    <property type="term" value="F:ATP binding"/>
    <property type="evidence" value="ECO:0007669"/>
    <property type="project" value="UniProtKB-KW"/>
</dbReference>
<keyword evidence="8" id="KW-0413">Isomerase</keyword>
<dbReference type="PROSITE" id="PS51192">
    <property type="entry name" value="HELICASE_ATP_BIND_1"/>
    <property type="match status" value="1"/>
</dbReference>
<evidence type="ECO:0000256" key="6">
    <source>
        <dbReference type="ARBA" id="ARBA00022840"/>
    </source>
</evidence>
<feature type="domain" description="Helicase C-terminal" evidence="14">
    <location>
        <begin position="217"/>
        <end position="363"/>
    </location>
</feature>
<dbReference type="Proteomes" id="UP000658278">
    <property type="component" value="Unassembled WGS sequence"/>
</dbReference>
<dbReference type="AlphaFoldDB" id="A0A934RCS5"/>
<dbReference type="PANTHER" id="PTHR13710:SF105">
    <property type="entry name" value="ATP-DEPENDENT DNA HELICASE Q1"/>
    <property type="match status" value="1"/>
</dbReference>
<keyword evidence="2" id="KW-0479">Metal-binding</keyword>
<dbReference type="Pfam" id="PF00271">
    <property type="entry name" value="Helicase_C"/>
    <property type="match status" value="1"/>
</dbReference>
<dbReference type="InterPro" id="IPR036388">
    <property type="entry name" value="WH-like_DNA-bd_sf"/>
</dbReference>
<proteinExistence type="inferred from homology"/>
<keyword evidence="6" id="KW-0067">ATP-binding</keyword>
<dbReference type="InterPro" id="IPR001650">
    <property type="entry name" value="Helicase_C-like"/>
</dbReference>